<feature type="region of interest" description="Disordered" evidence="1">
    <location>
        <begin position="1"/>
        <end position="30"/>
    </location>
</feature>
<organism evidence="5">
    <name type="scientific">Absidia glauca</name>
    <name type="common">Pin mould</name>
    <dbReference type="NCBI Taxonomy" id="4829"/>
    <lineage>
        <taxon>Eukaryota</taxon>
        <taxon>Fungi</taxon>
        <taxon>Fungi incertae sedis</taxon>
        <taxon>Mucoromycota</taxon>
        <taxon>Mucoromycotina</taxon>
        <taxon>Mucoromycetes</taxon>
        <taxon>Mucorales</taxon>
        <taxon>Cunninghamellaceae</taxon>
        <taxon>Absidia</taxon>
    </lineage>
</organism>
<dbReference type="CDD" id="cd08760">
    <property type="entry name" value="Cyt_b561_FRRS1_like"/>
    <property type="match status" value="1"/>
</dbReference>
<name>A0A168Q1I4_ABSGL</name>
<feature type="transmembrane region" description="Helical" evidence="2">
    <location>
        <begin position="310"/>
        <end position="330"/>
    </location>
</feature>
<keyword evidence="2" id="KW-1133">Transmembrane helix</keyword>
<feature type="transmembrane region" description="Helical" evidence="2">
    <location>
        <begin position="189"/>
        <end position="213"/>
    </location>
</feature>
<dbReference type="PANTHER" id="PTHR31685">
    <property type="entry name" value="INTEGRAL MEMBRANE PROTEIN (AFU_ORTHOLOGUE AFUA_6G12730)-RELATED"/>
    <property type="match status" value="1"/>
</dbReference>
<gene>
    <name evidence="5" type="primary">ABSGL_09166.1 scaffold 10682</name>
</gene>
<reference evidence="5" key="1">
    <citation type="submission" date="2016-04" db="EMBL/GenBank/DDBJ databases">
        <authorList>
            <person name="Evans L.H."/>
            <person name="Alamgir A."/>
            <person name="Owens N."/>
            <person name="Weber N.D."/>
            <person name="Virtaneva K."/>
            <person name="Barbian K."/>
            <person name="Babar A."/>
            <person name="Rosenke K."/>
        </authorList>
    </citation>
    <scope>NUCLEOTIDE SEQUENCE [LARGE SCALE GENOMIC DNA]</scope>
    <source>
        <strain evidence="5">CBS 101.48</strain>
    </source>
</reference>
<dbReference type="Proteomes" id="UP000078561">
    <property type="component" value="Unassembled WGS sequence"/>
</dbReference>
<dbReference type="InterPro" id="IPR018825">
    <property type="entry name" value="DUF2427"/>
</dbReference>
<feature type="transmembrane region" description="Helical" evidence="2">
    <location>
        <begin position="280"/>
        <end position="298"/>
    </location>
</feature>
<feature type="transmembrane region" description="Helical" evidence="2">
    <location>
        <begin position="379"/>
        <end position="398"/>
    </location>
</feature>
<evidence type="ECO:0000259" key="3">
    <source>
        <dbReference type="Pfam" id="PF10348"/>
    </source>
</evidence>
<feature type="transmembrane region" description="Helical" evidence="2">
    <location>
        <begin position="225"/>
        <end position="242"/>
    </location>
</feature>
<evidence type="ECO:0000313" key="6">
    <source>
        <dbReference type="Proteomes" id="UP000078561"/>
    </source>
</evidence>
<sequence>MDMDMETMDDTHHEHQAADSTAATGGHGHSHDLDPALFQEFAATSEPLGTIMILHIFCMVIAFGILYPLGMVLGLAKNRWHVPVQILATAIFIVGYFLAHAHDGRNYEPHIAHRWFATIVIWIVSLQFGAGVYLKLHLERGIHARIRHWFVRVHKLLGASIPVVGYVQIVLGVIATLGFCYADHTGQCLAHFIMGSSFVAYGILLLLSLRVGGPWLLRRGKSPEWYDSWVIMLWGIVNTFTEHRWGSAWSHGDYQHTSMGIIWWVAGLLGILLSRNGKRTVVPSILIILTAVAFQGHAQHVPNSGQIHSYFGYMLMAGGLSRIIEICFVWKEGDFSIKPWQYIPALTLTLAGCLFMGSTEEQLGLLSTLMVDVSSYSNILLSFGFAIFMFAFVLIMLWEHLTGYNADYQYTEAPPPGFDRLEQQDSQRHHHNAANNSSREDDDDDDSDDRHLLDNDFLHDEDAVELKPTHRIE</sequence>
<evidence type="ECO:0000259" key="4">
    <source>
        <dbReference type="Pfam" id="PF10355"/>
    </source>
</evidence>
<evidence type="ECO:0000256" key="1">
    <source>
        <dbReference type="SAM" id="MobiDB-lite"/>
    </source>
</evidence>
<proteinExistence type="predicted"/>
<dbReference type="AlphaFoldDB" id="A0A168Q1I4"/>
<feature type="transmembrane region" description="Helical" evidence="2">
    <location>
        <begin position="156"/>
        <end position="177"/>
    </location>
</feature>
<dbReference type="STRING" id="4829.A0A168Q1I4"/>
<feature type="domain" description="Protein YTP1-like C-terminal" evidence="4">
    <location>
        <begin position="165"/>
        <end position="397"/>
    </location>
</feature>
<dbReference type="OMA" id="CQGDHTG"/>
<feature type="transmembrane region" description="Helical" evidence="2">
    <location>
        <begin position="111"/>
        <end position="136"/>
    </location>
</feature>
<keyword evidence="2" id="KW-0812">Transmembrane</keyword>
<feature type="transmembrane region" description="Helical" evidence="2">
    <location>
        <begin position="82"/>
        <end position="99"/>
    </location>
</feature>
<feature type="transmembrane region" description="Helical" evidence="2">
    <location>
        <begin position="342"/>
        <end position="359"/>
    </location>
</feature>
<dbReference type="OrthoDB" id="4137487at2759"/>
<dbReference type="Pfam" id="PF10355">
    <property type="entry name" value="Ytp1"/>
    <property type="match status" value="1"/>
</dbReference>
<accession>A0A168Q1I4</accession>
<feature type="domain" description="DUF2427" evidence="3">
    <location>
        <begin position="40"/>
        <end position="137"/>
    </location>
</feature>
<dbReference type="InParanoid" id="A0A168Q1I4"/>
<keyword evidence="6" id="KW-1185">Reference proteome</keyword>
<dbReference type="PANTHER" id="PTHR31685:SF2">
    <property type="entry name" value="PROTEIN YTP1"/>
    <property type="match status" value="1"/>
</dbReference>
<dbReference type="Gene3D" id="1.20.120.1770">
    <property type="match status" value="1"/>
</dbReference>
<evidence type="ECO:0000256" key="2">
    <source>
        <dbReference type="SAM" id="Phobius"/>
    </source>
</evidence>
<dbReference type="Pfam" id="PF10348">
    <property type="entry name" value="DUF2427"/>
    <property type="match status" value="1"/>
</dbReference>
<dbReference type="EMBL" id="LT554077">
    <property type="protein sequence ID" value="SAM03348.1"/>
    <property type="molecule type" value="Genomic_DNA"/>
</dbReference>
<evidence type="ECO:0000313" key="5">
    <source>
        <dbReference type="EMBL" id="SAM03348.1"/>
    </source>
</evidence>
<feature type="transmembrane region" description="Helical" evidence="2">
    <location>
        <begin position="48"/>
        <end position="70"/>
    </location>
</feature>
<feature type="region of interest" description="Disordered" evidence="1">
    <location>
        <begin position="415"/>
        <end position="454"/>
    </location>
</feature>
<protein>
    <recommendedName>
        <fullName evidence="7">Cytochrome b561 domain-containing protein</fullName>
    </recommendedName>
</protein>
<keyword evidence="2" id="KW-0472">Membrane</keyword>
<feature type="transmembrane region" description="Helical" evidence="2">
    <location>
        <begin position="254"/>
        <end position="273"/>
    </location>
</feature>
<dbReference type="InterPro" id="IPR018827">
    <property type="entry name" value="YTP1_C"/>
</dbReference>
<evidence type="ECO:0008006" key="7">
    <source>
        <dbReference type="Google" id="ProtNLM"/>
    </source>
</evidence>